<dbReference type="Gene3D" id="3.40.50.1110">
    <property type="entry name" value="SGNH hydrolase"/>
    <property type="match status" value="1"/>
</dbReference>
<keyword evidence="3" id="KW-1185">Reference proteome</keyword>
<dbReference type="Pfam" id="PF13472">
    <property type="entry name" value="Lipase_GDSL_2"/>
    <property type="match status" value="1"/>
</dbReference>
<dbReference type="InterPro" id="IPR036514">
    <property type="entry name" value="SGNH_hydro_sf"/>
</dbReference>
<organism evidence="2 3">
    <name type="scientific">Saccharopolyspora gregorii</name>
    <dbReference type="NCBI Taxonomy" id="33914"/>
    <lineage>
        <taxon>Bacteria</taxon>
        <taxon>Bacillati</taxon>
        <taxon>Actinomycetota</taxon>
        <taxon>Actinomycetes</taxon>
        <taxon>Pseudonocardiales</taxon>
        <taxon>Pseudonocardiaceae</taxon>
        <taxon>Saccharopolyspora</taxon>
    </lineage>
</organism>
<dbReference type="Proteomes" id="UP001500483">
    <property type="component" value="Unassembled WGS sequence"/>
</dbReference>
<feature type="domain" description="SGNH hydrolase-type esterase" evidence="1">
    <location>
        <begin position="42"/>
        <end position="324"/>
    </location>
</feature>
<dbReference type="EMBL" id="BAAAYK010000038">
    <property type="protein sequence ID" value="GAA3360252.1"/>
    <property type="molecule type" value="Genomic_DNA"/>
</dbReference>
<evidence type="ECO:0000259" key="1">
    <source>
        <dbReference type="Pfam" id="PF13472"/>
    </source>
</evidence>
<evidence type="ECO:0000313" key="3">
    <source>
        <dbReference type="Proteomes" id="UP001500483"/>
    </source>
</evidence>
<dbReference type="InterPro" id="IPR013830">
    <property type="entry name" value="SGNH_hydro"/>
</dbReference>
<sequence length="358" mass="37842">MSRFLALLAICGVLALAVLVSDQYLPSLPQQPERLPAAVVTLGDSTLSGEGGGHYEAGTNGEGGNWCHRSPAAPVHQLRLPPDVTRINLACSGAQAAAIGADGDAEGSQAARLAELTQRFRITDVVVQVGANDDPAFTDVVNRCVEAWATRVPGGCAEQMRDLWPQRVAAMRPKVASALREVRAAMERSGYTPAAYSLVVQSYASPVGPDVDPRLNNLSGCPFQPGDLEWIRDTGVPQLSEGLRAAADEVGARFLDLSRAGIGREACTADTAEDTPAGQVPSPRDGEQEWFTRLTVDWGSLQDDYRAPHAMQESFHANAAGHRALAGCLSEFLAGTEERAACAADETGELHAVPAPQP</sequence>
<accession>A0ABP6RRS8</accession>
<reference evidence="3" key="1">
    <citation type="journal article" date="2019" name="Int. J. Syst. Evol. Microbiol.">
        <title>The Global Catalogue of Microorganisms (GCM) 10K type strain sequencing project: providing services to taxonomists for standard genome sequencing and annotation.</title>
        <authorList>
            <consortium name="The Broad Institute Genomics Platform"/>
            <consortium name="The Broad Institute Genome Sequencing Center for Infectious Disease"/>
            <person name="Wu L."/>
            <person name="Ma J."/>
        </authorList>
    </citation>
    <scope>NUCLEOTIDE SEQUENCE [LARGE SCALE GENOMIC DNA]</scope>
    <source>
        <strain evidence="3">JCM 9687</strain>
    </source>
</reference>
<dbReference type="SUPFAM" id="SSF52266">
    <property type="entry name" value="SGNH hydrolase"/>
    <property type="match status" value="1"/>
</dbReference>
<gene>
    <name evidence="2" type="ORF">GCM10020366_39500</name>
</gene>
<comment type="caution">
    <text evidence="2">The sequence shown here is derived from an EMBL/GenBank/DDBJ whole genome shotgun (WGS) entry which is preliminary data.</text>
</comment>
<proteinExistence type="predicted"/>
<protein>
    <submittedName>
        <fullName evidence="2">GDSL-type esterase/lipase family protein</fullName>
    </submittedName>
</protein>
<name>A0ABP6RRS8_9PSEU</name>
<evidence type="ECO:0000313" key="2">
    <source>
        <dbReference type="EMBL" id="GAA3360252.1"/>
    </source>
</evidence>